<dbReference type="PROSITE" id="PS51186">
    <property type="entry name" value="GNAT"/>
    <property type="match status" value="1"/>
</dbReference>
<sequence>MIKIVVLNNTNVDANIQNQVFELFKQLSPNKRQSRLDEILTEDNKVTVLACFSSDRIVGIASMAVYRVISGRKGWIEDVVVDKEYRGMGIGRILIEKLLAISSELQLSEVLLFTEEHRTSAIELYQKLGFNKRDSNIYILKN</sequence>
<dbReference type="SUPFAM" id="SSF55729">
    <property type="entry name" value="Acyl-CoA N-acyltransferases (Nat)"/>
    <property type="match status" value="1"/>
</dbReference>
<dbReference type="RefSeq" id="WP_307186369.1">
    <property type="nucleotide sequence ID" value="NZ_JAUTBA010000001.1"/>
</dbReference>
<protein>
    <submittedName>
        <fullName evidence="2">Ribosomal protein S18 acetylase RimI-like enzyme</fullName>
    </submittedName>
</protein>
<dbReference type="InterPro" id="IPR000182">
    <property type="entry name" value="GNAT_dom"/>
</dbReference>
<dbReference type="Pfam" id="PF00583">
    <property type="entry name" value="Acetyltransf_1"/>
    <property type="match status" value="1"/>
</dbReference>
<dbReference type="EMBL" id="JAUTBA010000001">
    <property type="protein sequence ID" value="MDQ1150777.1"/>
    <property type="molecule type" value="Genomic_DNA"/>
</dbReference>
<dbReference type="InterPro" id="IPR039143">
    <property type="entry name" value="GNPNAT1-like"/>
</dbReference>
<dbReference type="Proteomes" id="UP001244640">
    <property type="component" value="Unassembled WGS sequence"/>
</dbReference>
<dbReference type="PANTHER" id="PTHR13355">
    <property type="entry name" value="GLUCOSAMINE 6-PHOSPHATE N-ACETYLTRANSFERASE"/>
    <property type="match status" value="1"/>
</dbReference>
<evidence type="ECO:0000313" key="3">
    <source>
        <dbReference type="Proteomes" id="UP001244640"/>
    </source>
</evidence>
<dbReference type="InterPro" id="IPR016181">
    <property type="entry name" value="Acyl_CoA_acyltransferase"/>
</dbReference>
<dbReference type="Gene3D" id="3.40.630.30">
    <property type="match status" value="1"/>
</dbReference>
<dbReference type="CDD" id="cd04301">
    <property type="entry name" value="NAT_SF"/>
    <property type="match status" value="1"/>
</dbReference>
<comment type="caution">
    <text evidence="2">The sequence shown here is derived from an EMBL/GenBank/DDBJ whole genome shotgun (WGS) entry which is preliminary data.</text>
</comment>
<keyword evidence="3" id="KW-1185">Reference proteome</keyword>
<organism evidence="2 3">
    <name type="scientific">Sphingobacterium zeae</name>
    <dbReference type="NCBI Taxonomy" id="1776859"/>
    <lineage>
        <taxon>Bacteria</taxon>
        <taxon>Pseudomonadati</taxon>
        <taxon>Bacteroidota</taxon>
        <taxon>Sphingobacteriia</taxon>
        <taxon>Sphingobacteriales</taxon>
        <taxon>Sphingobacteriaceae</taxon>
        <taxon>Sphingobacterium</taxon>
    </lineage>
</organism>
<feature type="domain" description="N-acetyltransferase" evidence="1">
    <location>
        <begin position="7"/>
        <end position="142"/>
    </location>
</feature>
<proteinExistence type="predicted"/>
<gene>
    <name evidence="2" type="ORF">QE382_002761</name>
</gene>
<evidence type="ECO:0000259" key="1">
    <source>
        <dbReference type="PROSITE" id="PS51186"/>
    </source>
</evidence>
<evidence type="ECO:0000313" key="2">
    <source>
        <dbReference type="EMBL" id="MDQ1150777.1"/>
    </source>
</evidence>
<accession>A0ABU0U749</accession>
<reference evidence="2 3" key="1">
    <citation type="submission" date="2023-07" db="EMBL/GenBank/DDBJ databases">
        <title>Functional and genomic diversity of the sorghum phyllosphere microbiome.</title>
        <authorList>
            <person name="Shade A."/>
        </authorList>
    </citation>
    <scope>NUCLEOTIDE SEQUENCE [LARGE SCALE GENOMIC DNA]</scope>
    <source>
        <strain evidence="2 3">SORGH_AS_0892</strain>
    </source>
</reference>
<name>A0ABU0U749_9SPHI</name>
<dbReference type="PANTHER" id="PTHR13355:SF11">
    <property type="entry name" value="GLUCOSAMINE 6-PHOSPHATE N-ACETYLTRANSFERASE"/>
    <property type="match status" value="1"/>
</dbReference>